<accession>A0A1I0PEX9</accession>
<feature type="transmembrane region" description="Helical" evidence="1">
    <location>
        <begin position="1610"/>
        <end position="1632"/>
    </location>
</feature>
<organism evidence="2 3">
    <name type="scientific">[Clostridium] fimetarium</name>
    <dbReference type="NCBI Taxonomy" id="99656"/>
    <lineage>
        <taxon>Bacteria</taxon>
        <taxon>Bacillati</taxon>
        <taxon>Bacillota</taxon>
        <taxon>Clostridia</taxon>
        <taxon>Lachnospirales</taxon>
        <taxon>Lachnospiraceae</taxon>
    </lineage>
</organism>
<keyword evidence="1" id="KW-0812">Transmembrane</keyword>
<dbReference type="STRING" id="99656.SAMN05421659_10542"/>
<dbReference type="Gene3D" id="2.60.40.10">
    <property type="entry name" value="Immunoglobulins"/>
    <property type="match status" value="1"/>
</dbReference>
<evidence type="ECO:0000313" key="2">
    <source>
        <dbReference type="EMBL" id="SEW12999.1"/>
    </source>
</evidence>
<feature type="transmembrane region" description="Helical" evidence="1">
    <location>
        <begin position="21"/>
        <end position="46"/>
    </location>
</feature>
<protein>
    <recommendedName>
        <fullName evidence="4">Ig-like domain (Group 3)</fullName>
    </recommendedName>
</protein>
<gene>
    <name evidence="2" type="ORF">SAMN05421659_10542</name>
</gene>
<dbReference type="EMBL" id="FOJI01000005">
    <property type="protein sequence ID" value="SEW12999.1"/>
    <property type="molecule type" value="Genomic_DNA"/>
</dbReference>
<proteinExistence type="predicted"/>
<reference evidence="2 3" key="1">
    <citation type="submission" date="2016-10" db="EMBL/GenBank/DDBJ databases">
        <authorList>
            <person name="de Groot N.N."/>
        </authorList>
    </citation>
    <scope>NUCLEOTIDE SEQUENCE [LARGE SCALE GENOMIC DNA]</scope>
    <source>
        <strain evidence="2 3">DSM 9179</strain>
    </source>
</reference>
<evidence type="ECO:0000313" key="3">
    <source>
        <dbReference type="Proteomes" id="UP000199701"/>
    </source>
</evidence>
<keyword evidence="1" id="KW-1133">Transmembrane helix</keyword>
<evidence type="ECO:0000256" key="1">
    <source>
        <dbReference type="SAM" id="Phobius"/>
    </source>
</evidence>
<dbReference type="Proteomes" id="UP000199701">
    <property type="component" value="Unassembled WGS sequence"/>
</dbReference>
<name>A0A1I0PEX9_9FIRM</name>
<keyword evidence="1" id="KW-0472">Membrane</keyword>
<dbReference type="InterPro" id="IPR013783">
    <property type="entry name" value="Ig-like_fold"/>
</dbReference>
<evidence type="ECO:0008006" key="4">
    <source>
        <dbReference type="Google" id="ProtNLM"/>
    </source>
</evidence>
<keyword evidence="3" id="KW-1185">Reference proteome</keyword>
<sequence length="1639" mass="179863">MKGKFRMRKSQKVIKKHKISIIGMLVIVIGIIVALSTNVSALASIMPNELKEFIYYTKEPESISINLDNPVKNENVVYFTKEIDNTYTYFETKEIVNGATAFDITPIMDWTEYTENRVYIAITDKTENELQSFTGKNDSDESTTDKINLVDGNGNILEIQVITIIYEDDAPTFAVAKDIDTWTKEVTLTVTATDALDLIKVGSGLNKKAYSFNDGLDWQEFNSKSFADNQTVKIKVRDVLENTLLTAQEIVINKIDKTAPTLVKVSSTYVLSEPTNQSNLWYKSATITVEGAADTESGLNTTAYSFDGGVKWQSGATFTTSQNGTYDIQVRDALDNVFKTSIITSGIDSAPIINIKEESIKEWVKDTSTFEFSIEDVGTGYTLSDITGSVTGGNVVVSNIAANKYLATITLLNGGSKVLDQPVKISIKDKAGNPAQETTIKNIKIDSTPPTIKIDEASISSDWSGKLASFDFSVTDDESGVASDSIKILVPNGTVEITESGNHYTAKITAVDGKIIDQKIEISAQDQVQNAIKVTTIKSIKLDDSRPQIVILESTISAAWSKTATFDFTVKDTGSLVDIKKIKATVENGQVVITEKPDVENTYTATITANEDSIVNNSVTITAKDGVGNLFDFTTVKPVKADNQISEISNIKVEKTSGSNDKTVVKNGDVITVSFNLSDDNGSGINNSAVKVYFNGSVAKIAELTNGVYHCSFIVDSDFVGMEDTALFITKIEYLDIVGNNSIPQQYEGTGIKYYTPINSGFSDFTFKSENSVTNLVKDGEKVYVSFYTTHPVSLQQAFIYQTAPSDIVWTTQNDSTKMNGKYYFEGYYTTVNDENFDNTNLKLKLVITDNAKNVEVIKTQAEAVDIKYYAPIDAGISGLSFTSNNKKTSNAYAKDGDVLTVAFKTTHPVHISKTTIAGKDITFSSEDGMNWIGTYTVVNGVIPDNSDINFDIELYDDSQNNKARKSQNDTTKIRYQAPIVINDLTMISDNTSNLNLLAKNGNIITAKFSTTHPVIVTGAKIANKDISFNSNDGMNWTALYRVEDGDTSDNADIALLINTDDLVGNTSLVLTQENLTTEKIKYYAPLVVSDLIITTNNEKDTTKNVKDGDKITIRFTTNHDATISNASISDNTSEISNVAAEGIKRDWELSYTIQNADVPDLSYITFAFKVNDIAGNNTLNKTEASDVTNLIQYFAPITADTSIESNYKNTGFAKNGDVVTVKSKANHDVIIESSQIFDRTTTNVGLGGMDLVMEYQFLVGENNLTEGMISFDYVLIDTAGNKLIVDETDSKLLTKVIYDHTNPIVSVVPESISFTNELITYNIYFKDEYLVGEDISVLVNGAEYMTNDDRQSVTGTEFTKSVTLKADGNYTISASLLDKAGNSSNPNAETSVTVDTTIPEIKAVNIVIGSPKTFKAGFVISDYFDFIDLNLKEIICTVSNKDGTNVWNVSDPITTEGKQTLYLMVRDMADNTSMAVTYDFYIDGTPPKSIVKEINTSKVLVEGQNLDPFISKMTLSIGLESLQTLNNNELDKFTVLKLVDQNGNVVIDLLNELDADINGTYSYSMKEYGSYKLLAQAVDAVGNETEVIEYNYEFKDKSILLKYYENTPLFASSLAVVGVLAVLGVASIISIKKRKKLR</sequence>